<sequence length="1132" mass="127125">MMSSTASSKLTLLPTQSSHTTIDLYPHKPLRAIAQRLSEKFTSLDSLIDCLLTSLVTFGLIDHNNVTLEKCDPKTVATPSSSFWMRELPRIHAGLLTFIAVDWRPTLIQHNHWDSLYYAWFGLSHQPLKISHVSRRIGSKMSYVAIESMICCLSSRTSSTYGGALHPDTITTIEELMNGIFKTYSLYDWYLAFFENEGEINSRHALQQNEEWCRFINTLFSVPDKITNAAHQEGKLIEGSGLFSDPLRLDRTSFLVQLSLHIEGLIQNLAKSNEPIDVSPITHMISKLIRIGFVKVDINSVTSLQKVDFLSSIWHVLLSALIRQDEDSNAYSRLWIRIISDLPRDELRTYLASFLAHAQIKMCLNDLELDLEEASCAQEQAISELYNFYFGTLVDDDKGIGSEIAEVVQDLIVDRSGWNIGTARSISRWLAHKSTGEEVRMSLAKRALGKLSSKAQIAHGSASHHTFLLLIFLLNACHIANKSCTIDFSSNVDFLEGVHLSLGSLRRRIRLLGMLMAELVSTFEVSSNHPKVLKHNFGAEVWNSDDDDTNLCKSIRVLVENWSSLVVVKSTSWTRFVEEKVRETRAPTTTFVWPISTKSEERGEGCEVPMQFTRVPPVEEHSYRTSPSHHPQKKPSGENPSLLADIQRLAIGPITTHQKKPLIQVLDSSSPELKPYAISDEDLAELNGDIIEEANGSHQVDQMFSSRKKGKIKIPVYIHDLTDYFKDAENYEKIDIALKSADQLIRRKARWGTELMEYGVELTLALLLLQDNFDHQNFALHRQAALTALVASVPQKVAPCLIEQLFYHQYSVTQRICMLNALILGAKELAEPRSQGTETVRFENQSGFTVSPQAFQSQLTSSQTNSLKSILDSRSDLLSDMSRDLTKNTLERVRSKQDPDKHGLQARSAKTTRISSALEKSRRERTTTQLEPAQLPSLATEYFIMPMINRMWIYLNEASSAQIDKGRGQPYLGAGWAILLQPMLLSRFVQSLTVLLYLSRSSLDFLNVYMIESLVLAMKLRANMLESNIGGEEEVESALLELILMVLDITISLDGGWRLFEEPAEKDAAFSPIQGSCGGLLGLIGDWAGSMVEVEQHRGGGELTRTGLAAVGIVVMIERLRKTRVQSHQAIC</sequence>
<feature type="region of interest" description="Disordered" evidence="2">
    <location>
        <begin position="892"/>
        <end position="929"/>
    </location>
</feature>
<proteinExistence type="inferred from homology"/>
<protein>
    <recommendedName>
        <fullName evidence="3">Telomere length regulation protein conserved domain-containing protein</fullName>
    </recommendedName>
</protein>
<comment type="similarity">
    <text evidence="1">Belongs to the TEL2 family.</text>
</comment>
<dbReference type="PANTHER" id="PTHR15830">
    <property type="entry name" value="TELOMERE LENGTH REGULATION PROTEIN TEL2 FAMILY MEMBER"/>
    <property type="match status" value="1"/>
</dbReference>
<dbReference type="InterPro" id="IPR019337">
    <property type="entry name" value="Telomere_length_regulation_dom"/>
</dbReference>
<dbReference type="Gene3D" id="1.25.40.720">
    <property type="entry name" value="Telomere length regulation protein 2, C-terminal domain"/>
    <property type="match status" value="1"/>
</dbReference>
<gene>
    <name evidence="4" type="ORF">CROQUDRAFT_719920</name>
</gene>
<accession>A0A9P6THU9</accession>
<evidence type="ECO:0000256" key="1">
    <source>
        <dbReference type="ARBA" id="ARBA00006133"/>
    </source>
</evidence>
<name>A0A9P6THU9_9BASI</name>
<evidence type="ECO:0000313" key="5">
    <source>
        <dbReference type="Proteomes" id="UP000886653"/>
    </source>
</evidence>
<keyword evidence="5" id="KW-1185">Reference proteome</keyword>
<dbReference type="Proteomes" id="UP000886653">
    <property type="component" value="Unassembled WGS sequence"/>
</dbReference>
<feature type="compositionally biased region" description="Basic and acidic residues" evidence="2">
    <location>
        <begin position="892"/>
        <end position="903"/>
    </location>
</feature>
<dbReference type="GO" id="GO:0051879">
    <property type="term" value="F:Hsp90 protein binding"/>
    <property type="evidence" value="ECO:0007669"/>
    <property type="project" value="TreeGrafter"/>
</dbReference>
<dbReference type="InterPro" id="IPR051970">
    <property type="entry name" value="TEL2_Regulation"/>
</dbReference>
<evidence type="ECO:0000313" key="4">
    <source>
        <dbReference type="EMBL" id="KAG0151148.1"/>
    </source>
</evidence>
<dbReference type="GO" id="GO:0042162">
    <property type="term" value="F:telomeric DNA binding"/>
    <property type="evidence" value="ECO:0007669"/>
    <property type="project" value="TreeGrafter"/>
</dbReference>
<dbReference type="GO" id="GO:0051083">
    <property type="term" value="P:'de novo' cotranslational protein folding"/>
    <property type="evidence" value="ECO:0007669"/>
    <property type="project" value="TreeGrafter"/>
</dbReference>
<feature type="region of interest" description="Disordered" evidence="2">
    <location>
        <begin position="616"/>
        <end position="640"/>
    </location>
</feature>
<feature type="domain" description="Telomere length regulation protein conserved" evidence="3">
    <location>
        <begin position="715"/>
        <end position="826"/>
    </location>
</feature>
<dbReference type="PANTHER" id="PTHR15830:SF10">
    <property type="entry name" value="TELOMERE LENGTH REGULATION PROTEIN TEL2 HOMOLOG"/>
    <property type="match status" value="1"/>
</dbReference>
<reference evidence="4" key="1">
    <citation type="submission" date="2013-11" db="EMBL/GenBank/DDBJ databases">
        <title>Genome sequence of the fusiform rust pathogen reveals effectors for host alternation and coevolution with pine.</title>
        <authorList>
            <consortium name="DOE Joint Genome Institute"/>
            <person name="Smith K."/>
            <person name="Pendleton A."/>
            <person name="Kubisiak T."/>
            <person name="Anderson C."/>
            <person name="Salamov A."/>
            <person name="Aerts A."/>
            <person name="Riley R."/>
            <person name="Clum A."/>
            <person name="Lindquist E."/>
            <person name="Ence D."/>
            <person name="Campbell M."/>
            <person name="Kronenberg Z."/>
            <person name="Feau N."/>
            <person name="Dhillon B."/>
            <person name="Hamelin R."/>
            <person name="Burleigh J."/>
            <person name="Smith J."/>
            <person name="Yandell M."/>
            <person name="Nelson C."/>
            <person name="Grigoriev I."/>
            <person name="Davis J."/>
        </authorList>
    </citation>
    <scope>NUCLEOTIDE SEQUENCE</scope>
    <source>
        <strain evidence="4">G11</strain>
    </source>
</reference>
<organism evidence="4 5">
    <name type="scientific">Cronartium quercuum f. sp. fusiforme G11</name>
    <dbReference type="NCBI Taxonomy" id="708437"/>
    <lineage>
        <taxon>Eukaryota</taxon>
        <taxon>Fungi</taxon>
        <taxon>Dikarya</taxon>
        <taxon>Basidiomycota</taxon>
        <taxon>Pucciniomycotina</taxon>
        <taxon>Pucciniomycetes</taxon>
        <taxon>Pucciniales</taxon>
        <taxon>Coleosporiaceae</taxon>
        <taxon>Cronartium</taxon>
    </lineage>
</organism>
<evidence type="ECO:0000256" key="2">
    <source>
        <dbReference type="SAM" id="MobiDB-lite"/>
    </source>
</evidence>
<dbReference type="GO" id="GO:0005829">
    <property type="term" value="C:cytosol"/>
    <property type="evidence" value="ECO:0007669"/>
    <property type="project" value="TreeGrafter"/>
</dbReference>
<dbReference type="EMBL" id="MU167214">
    <property type="protein sequence ID" value="KAG0151148.1"/>
    <property type="molecule type" value="Genomic_DNA"/>
</dbReference>
<comment type="caution">
    <text evidence="4">The sequence shown here is derived from an EMBL/GenBank/DDBJ whole genome shotgun (WGS) entry which is preliminary data.</text>
</comment>
<dbReference type="InterPro" id="IPR038528">
    <property type="entry name" value="TEL2_C_sf"/>
</dbReference>
<dbReference type="Pfam" id="PF10193">
    <property type="entry name" value="Telomere_reg-2"/>
    <property type="match status" value="1"/>
</dbReference>
<dbReference type="OrthoDB" id="10254187at2759"/>
<evidence type="ECO:0000259" key="3">
    <source>
        <dbReference type="Pfam" id="PF10193"/>
    </source>
</evidence>
<dbReference type="AlphaFoldDB" id="A0A9P6THU9"/>